<dbReference type="EMBL" id="FP929059">
    <property type="protein sequence ID" value="CBL33714.1"/>
    <property type="molecule type" value="Genomic_DNA"/>
</dbReference>
<reference evidence="1 2" key="2">
    <citation type="submission" date="2010-03" db="EMBL/GenBank/DDBJ databases">
        <authorList>
            <person name="Pajon A."/>
        </authorList>
    </citation>
    <scope>NUCLEOTIDE SEQUENCE [LARGE SCALE GENOMIC DNA]</scope>
    <source>
        <strain evidence="1 2">V10Sc8a</strain>
    </source>
</reference>
<dbReference type="KEGG" id="esr:ES1_05950"/>
<dbReference type="HOGENOM" id="CLU_2464467_0_0_9"/>
<protein>
    <submittedName>
        <fullName evidence="1">Uncharacterized protein</fullName>
    </submittedName>
</protein>
<gene>
    <name evidence="1" type="ORF">ES1_05950</name>
</gene>
<dbReference type="BioCyc" id="ESIR717961:G136L-480-MONOMER"/>
<evidence type="ECO:0000313" key="1">
    <source>
        <dbReference type="EMBL" id="CBL33714.1"/>
    </source>
</evidence>
<accession>D4MIY1</accession>
<reference evidence="1 2" key="1">
    <citation type="submission" date="2010-03" db="EMBL/GenBank/DDBJ databases">
        <title>The genome sequence of Eubacterium siraeum V10Sc8a.</title>
        <authorList>
            <consortium name="metaHIT consortium -- http://www.metahit.eu/"/>
            <person name="Pajon A."/>
            <person name="Turner K."/>
            <person name="Parkhill J."/>
            <person name="Duncan S."/>
            <person name="Flint H."/>
        </authorList>
    </citation>
    <scope>NUCLEOTIDE SEQUENCE [LARGE SCALE GENOMIC DNA]</scope>
    <source>
        <strain evidence="1 2">V10Sc8a</strain>
    </source>
</reference>
<proteinExistence type="predicted"/>
<evidence type="ECO:0000313" key="2">
    <source>
        <dbReference type="Proteomes" id="UP000007050"/>
    </source>
</evidence>
<sequence>MAKERFIVVVGRVVFGATALMADEAVTQSQQSVHLKARVVAICYVLRNLQSVYKISARRRARDSADFGRLVRGSDENFEQKTQVLQNG</sequence>
<organism evidence="1 2">
    <name type="scientific">[Eubacterium] siraeum V10Sc8a</name>
    <dbReference type="NCBI Taxonomy" id="717961"/>
    <lineage>
        <taxon>Bacteria</taxon>
        <taxon>Bacillati</taxon>
        <taxon>Bacillota</taxon>
        <taxon>Clostridia</taxon>
        <taxon>Eubacteriales</taxon>
        <taxon>Oscillospiraceae</taxon>
        <taxon>Oscillospiraceae incertae sedis</taxon>
    </lineage>
</organism>
<dbReference type="AlphaFoldDB" id="D4MIY1"/>
<dbReference type="Proteomes" id="UP000007050">
    <property type="component" value="Chromosome"/>
</dbReference>
<name>D4MIY1_9FIRM</name>